<evidence type="ECO:0000313" key="6">
    <source>
        <dbReference type="Proteomes" id="UP000005426"/>
    </source>
</evidence>
<dbReference type="Pfam" id="PF00501">
    <property type="entry name" value="AMP-binding"/>
    <property type="match status" value="1"/>
</dbReference>
<keyword evidence="2" id="KW-0597">Phosphoprotein</keyword>
<dbReference type="Gene3D" id="3.30.559.10">
    <property type="entry name" value="Chloramphenicol acetyltransferase-like domain"/>
    <property type="match status" value="2"/>
</dbReference>
<keyword evidence="6" id="KW-1185">Reference proteome</keyword>
<comment type="caution">
    <text evidence="5">The sequence shown here is derived from an EMBL/GenBank/DDBJ whole genome shotgun (WGS) entry which is preliminary data.</text>
</comment>
<dbReference type="EMBL" id="ABDG02000017">
    <property type="protein sequence ID" value="EHK49128.1"/>
    <property type="molecule type" value="Genomic_DNA"/>
</dbReference>
<dbReference type="Pfam" id="PF02458">
    <property type="entry name" value="Transferase"/>
    <property type="match status" value="1"/>
</dbReference>
<reference evidence="5 6" key="1">
    <citation type="journal article" date="2011" name="Genome Biol.">
        <title>Comparative genome sequence analysis underscores mycoparasitism as the ancestral life style of Trichoderma.</title>
        <authorList>
            <person name="Kubicek C.P."/>
            <person name="Herrera-Estrella A."/>
            <person name="Seidl-Seiboth V."/>
            <person name="Martinez D.A."/>
            <person name="Druzhinina I.S."/>
            <person name="Thon M."/>
            <person name="Zeilinger S."/>
            <person name="Casas-Flores S."/>
            <person name="Horwitz B.A."/>
            <person name="Mukherjee P.K."/>
            <person name="Mukherjee M."/>
            <person name="Kredics L."/>
            <person name="Alcaraz L.D."/>
            <person name="Aerts A."/>
            <person name="Antal Z."/>
            <person name="Atanasova L."/>
            <person name="Cervantes-Badillo M.G."/>
            <person name="Challacombe J."/>
            <person name="Chertkov O."/>
            <person name="McCluskey K."/>
            <person name="Coulpier F."/>
            <person name="Deshpande N."/>
            <person name="von Doehren H."/>
            <person name="Ebbole D.J."/>
            <person name="Esquivel-Naranjo E.U."/>
            <person name="Fekete E."/>
            <person name="Flipphi M."/>
            <person name="Glaser F."/>
            <person name="Gomez-Rodriguez E.Y."/>
            <person name="Gruber S."/>
            <person name="Han C."/>
            <person name="Henrissat B."/>
            <person name="Hermosa R."/>
            <person name="Hernandez-Onate M."/>
            <person name="Karaffa L."/>
            <person name="Kosti I."/>
            <person name="Le Crom S."/>
            <person name="Lindquist E."/>
            <person name="Lucas S."/>
            <person name="Luebeck M."/>
            <person name="Luebeck P.S."/>
            <person name="Margeot A."/>
            <person name="Metz B."/>
            <person name="Misra M."/>
            <person name="Nevalainen H."/>
            <person name="Omann M."/>
            <person name="Packer N."/>
            <person name="Perrone G."/>
            <person name="Uresti-Rivera E.E."/>
            <person name="Salamov A."/>
            <person name="Schmoll M."/>
            <person name="Seiboth B."/>
            <person name="Shapiro H."/>
            <person name="Sukno S."/>
            <person name="Tamayo-Ramos J.A."/>
            <person name="Tisch D."/>
            <person name="Wiest A."/>
            <person name="Wilkinson H.H."/>
            <person name="Zhang M."/>
            <person name="Coutinho P.M."/>
            <person name="Kenerley C.M."/>
            <person name="Monte E."/>
            <person name="Baker S.E."/>
            <person name="Grigoriev I.V."/>
        </authorList>
    </citation>
    <scope>NUCLEOTIDE SEQUENCE [LARGE SCALE GENOMIC DNA]</scope>
    <source>
        <strain evidence="6">ATCC 20476 / IMI 206040</strain>
    </source>
</reference>
<dbReference type="InterPro" id="IPR036736">
    <property type="entry name" value="ACP-like_sf"/>
</dbReference>
<dbReference type="eggNOG" id="KOG1178">
    <property type="taxonomic scope" value="Eukaryota"/>
</dbReference>
<keyword evidence="3" id="KW-0521">NADP</keyword>
<gene>
    <name evidence="5" type="ORF">TRIATDRAFT_82569</name>
</gene>
<evidence type="ECO:0000313" key="5">
    <source>
        <dbReference type="EMBL" id="EHK49128.1"/>
    </source>
</evidence>
<dbReference type="SMART" id="SM01294">
    <property type="entry name" value="PKS_PP_betabranch"/>
    <property type="match status" value="1"/>
</dbReference>
<evidence type="ECO:0000259" key="4">
    <source>
        <dbReference type="PROSITE" id="PS50075"/>
    </source>
</evidence>
<dbReference type="Gene3D" id="1.10.1200.10">
    <property type="entry name" value="ACP-like"/>
    <property type="match status" value="1"/>
</dbReference>
<dbReference type="InterPro" id="IPR000873">
    <property type="entry name" value="AMP-dep_synth/lig_dom"/>
</dbReference>
<proteinExistence type="predicted"/>
<organism evidence="5 6">
    <name type="scientific">Hypocrea atroviridis (strain ATCC 20476 / IMI 206040)</name>
    <name type="common">Trichoderma atroviride</name>
    <dbReference type="NCBI Taxonomy" id="452589"/>
    <lineage>
        <taxon>Eukaryota</taxon>
        <taxon>Fungi</taxon>
        <taxon>Dikarya</taxon>
        <taxon>Ascomycota</taxon>
        <taxon>Pezizomycotina</taxon>
        <taxon>Sordariomycetes</taxon>
        <taxon>Hypocreomycetidae</taxon>
        <taxon>Hypocreales</taxon>
        <taxon>Hypocreaceae</taxon>
        <taxon>Trichoderma</taxon>
    </lineage>
</organism>
<dbReference type="InterPro" id="IPR023213">
    <property type="entry name" value="CAT-like_dom_sf"/>
</dbReference>
<dbReference type="SUPFAM" id="SSF56801">
    <property type="entry name" value="Acetyl-CoA synthetase-like"/>
    <property type="match status" value="1"/>
</dbReference>
<dbReference type="InterPro" id="IPR009081">
    <property type="entry name" value="PP-bd_ACP"/>
</dbReference>
<dbReference type="InterPro" id="IPR042099">
    <property type="entry name" value="ANL_N_sf"/>
</dbReference>
<evidence type="ECO:0000256" key="2">
    <source>
        <dbReference type="ARBA" id="ARBA00022553"/>
    </source>
</evidence>
<dbReference type="InterPro" id="IPR051414">
    <property type="entry name" value="Adenylate-forming_Reductase"/>
</dbReference>
<dbReference type="PROSITE" id="PS50075">
    <property type="entry name" value="CARRIER"/>
    <property type="match status" value="1"/>
</dbReference>
<dbReference type="STRING" id="452589.G9NJQ5"/>
<dbReference type="InterPro" id="IPR020845">
    <property type="entry name" value="AMP-binding_CS"/>
</dbReference>
<dbReference type="Pfam" id="PF00550">
    <property type="entry name" value="PP-binding"/>
    <property type="match status" value="1"/>
</dbReference>
<name>G9NJQ5_HYPAI</name>
<accession>G9NJQ5</accession>
<protein>
    <recommendedName>
        <fullName evidence="4">Carrier domain-containing protein</fullName>
    </recommendedName>
</protein>
<evidence type="ECO:0000256" key="3">
    <source>
        <dbReference type="ARBA" id="ARBA00022857"/>
    </source>
</evidence>
<keyword evidence="1" id="KW-0596">Phosphopantetheine</keyword>
<dbReference type="Gene3D" id="3.40.50.12780">
    <property type="entry name" value="N-terminal domain of ligase-like"/>
    <property type="match status" value="1"/>
</dbReference>
<dbReference type="PANTHER" id="PTHR43439">
    <property type="entry name" value="PHENYLACETATE-COENZYME A LIGASE"/>
    <property type="match status" value="1"/>
</dbReference>
<dbReference type="Pfam" id="PF23562">
    <property type="entry name" value="AMP-binding_C_3"/>
    <property type="match status" value="1"/>
</dbReference>
<dbReference type="SUPFAM" id="SSF47336">
    <property type="entry name" value="ACP-like"/>
    <property type="match status" value="1"/>
</dbReference>
<sequence>MASAENYGKRLIPQILDNVAATDPDRIVYSIAKSADISQGLQHITAKQFAEAVDKTAWWMQSKVGKSTTLEALGYIGPHTSLFLSAKNSTEGALAVLKATDCNIWVQPTEQPFGPLVKEFLSQRAMRILHLPGITELLDAAGTEHYAYTKTFEEAAYDPFCVLHTSGSTGLPKPIAWTHALIGTMDAVRLLPPVEGDQGMAPWTNDWKKGDRIYSSFPMSHGAGIIMDILMPSLFDLQVVMGPPGVIPNMNLLESLADHAKIDIWSLVPSLTDELGETSDVLAKFASSKFICASGGPVSPTSAAKVNKVIRVLNLTGTTEGLFIGNLVTDREDWYHFSFHPYSGFEFKEIEPGVYEHWVRRNEHWDLFQGIFHTFPDVDEINLKDLYVKHPTKPDHWAYKGRSDDIVVLSNGYKISPLDTEAFVTTHTAIEGALVVGTGKSQAALLIELKDRSAAGDELYDSIWETVKKANALSLHKDQLHREYIMFAEADKPFIRTDKGTIKRRATLELYAQYIDRFYESRSEEVDAEASSMEVDTTSIESITAAVREIFVTLSSAFKDIPDDADFFHLGLDSLLAYRAVRSVQAAMGLKDRLAPRHLYAYPTIAQFSACLKDLASQTLANGANSKSAEKLSKMKELLSRYKSPQTLKMNALDHGMPSLYTKIGMYIPLRPGASFDQAFSRLQQGFARLITLMPALDAKMVKASEKEPGYIKGQLRLELPEHPLTNGHSNGHTNGYTNVLPSFQNLKKDGFLPSAYKGHEILDAPWFPTFPADIVVAQANFVEGGCLFAMGTLHPAIDGVGLVTLLLAWAECCRYVEGDKSANCSWLDADSMNYSLPRALWEQDHRGQPAREINPVVWDHLGFAPVGEMAEGVDNLYIQSFKPVPAYSPGPGKQPRDLTSSIFSISPENLKQLRQEVTADPEMKGINLTDSDILHALYWRAMIRARHRVAKEVNGQTIGPEDRSVLELTVDGRPYFNAQLPSSYMGNMLLVTRSSLPVEELCSPKTSIGRISLLIREAASQVTPQVANDAFGLLQTVQDYSELRYAFMRLDGLDAMITNMMLFPANDVAFGGEFFEDGGKADAVRIVHEGFNSGFRMCIILPYRKDGGIEFLFGTFPEELERLREDEEFMKYAQYMG</sequence>
<dbReference type="AlphaFoldDB" id="G9NJQ5"/>
<dbReference type="OrthoDB" id="429813at2759"/>
<feature type="domain" description="Carrier" evidence="4">
    <location>
        <begin position="538"/>
        <end position="616"/>
    </location>
</feature>
<evidence type="ECO:0000256" key="1">
    <source>
        <dbReference type="ARBA" id="ARBA00022450"/>
    </source>
</evidence>
<dbReference type="PANTHER" id="PTHR43439:SF2">
    <property type="entry name" value="ENZYME, PUTATIVE (JCVI)-RELATED"/>
    <property type="match status" value="1"/>
</dbReference>
<dbReference type="PROSITE" id="PS00455">
    <property type="entry name" value="AMP_BINDING"/>
    <property type="match status" value="1"/>
</dbReference>
<dbReference type="Proteomes" id="UP000005426">
    <property type="component" value="Unassembled WGS sequence"/>
</dbReference>
<dbReference type="HOGENOM" id="CLU_001116_0_0_1"/>